<reference evidence="1 2" key="1">
    <citation type="submission" date="2018-06" db="EMBL/GenBank/DDBJ databases">
        <authorList>
            <consortium name="Pathogen Informatics"/>
            <person name="Doyle S."/>
        </authorList>
    </citation>
    <scope>NUCLEOTIDE SEQUENCE [LARGE SCALE GENOMIC DNA]</scope>
    <source>
        <strain evidence="1 2">NCTC11661</strain>
    </source>
</reference>
<dbReference type="EMBL" id="UFTJ01000002">
    <property type="protein sequence ID" value="SSZ55779.1"/>
    <property type="molecule type" value="Genomic_DNA"/>
</dbReference>
<name>A0A376C176_9FLAO</name>
<gene>
    <name evidence="1" type="ORF">NCTC11661_01178</name>
</gene>
<organism evidence="1 2">
    <name type="scientific">Bergeyella zoohelcum</name>
    <dbReference type="NCBI Taxonomy" id="1015"/>
    <lineage>
        <taxon>Bacteria</taxon>
        <taxon>Pseudomonadati</taxon>
        <taxon>Bacteroidota</taxon>
        <taxon>Flavobacteriia</taxon>
        <taxon>Flavobacteriales</taxon>
        <taxon>Weeksellaceae</taxon>
        <taxon>Bergeyella</taxon>
    </lineage>
</organism>
<dbReference type="Proteomes" id="UP000255515">
    <property type="component" value="Unassembled WGS sequence"/>
</dbReference>
<sequence length="110" mass="12550">MFILPTLKAFAMPQKEVKCCKMSKENHQGEKVCCYEETTSQHSSSEKQHCGDSCAKVCSACFALFVRELDENLTTKKTIGMTDKERNFPYLSPHILTIFQKIWQPPKISA</sequence>
<dbReference type="AlphaFoldDB" id="A0A376C176"/>
<proteinExistence type="predicted"/>
<evidence type="ECO:0000313" key="2">
    <source>
        <dbReference type="Proteomes" id="UP000255515"/>
    </source>
</evidence>
<protein>
    <submittedName>
        <fullName evidence="1">Uncharacterized protein</fullName>
    </submittedName>
</protein>
<accession>A0A376C176</accession>
<evidence type="ECO:0000313" key="1">
    <source>
        <dbReference type="EMBL" id="SSZ55779.1"/>
    </source>
</evidence>